<evidence type="ECO:0000259" key="6">
    <source>
        <dbReference type="Pfam" id="PF00185"/>
    </source>
</evidence>
<dbReference type="PATRIC" id="fig|1604004.4.peg.831"/>
<accession>A0A0F7PCD5</accession>
<feature type="binding site" evidence="5">
    <location>
        <position position="156"/>
    </location>
    <ligand>
        <name>L-ornithine</name>
        <dbReference type="ChEBI" id="CHEBI:46911"/>
    </ligand>
</feature>
<dbReference type="SUPFAM" id="SSF53671">
    <property type="entry name" value="Aspartate/ornithine carbamoyltransferase"/>
    <property type="match status" value="1"/>
</dbReference>
<gene>
    <name evidence="8" type="primary">argF</name>
    <name evidence="8" type="ORF">HLASF_0794</name>
</gene>
<dbReference type="OrthoDB" id="4696at2157"/>
<dbReference type="Proteomes" id="UP000069906">
    <property type="component" value="Chromosome"/>
</dbReference>
<dbReference type="PANTHER" id="PTHR45753:SF3">
    <property type="entry name" value="ORNITHINE TRANSCARBAMYLASE, MITOCHONDRIAL"/>
    <property type="match status" value="1"/>
</dbReference>
<dbReference type="InterPro" id="IPR002292">
    <property type="entry name" value="Orn/put_carbamltrans"/>
</dbReference>
<dbReference type="InterPro" id="IPR006131">
    <property type="entry name" value="Asp_carbamoyltransf_Asp/Orn-bd"/>
</dbReference>
<feature type="binding site" evidence="5">
    <location>
        <position position="214"/>
    </location>
    <ligand>
        <name>L-ornithine</name>
        <dbReference type="ChEBI" id="CHEBI:46911"/>
    </ligand>
</feature>
<dbReference type="GO" id="GO:0019240">
    <property type="term" value="P:citrulline biosynthetic process"/>
    <property type="evidence" value="ECO:0007669"/>
    <property type="project" value="TreeGrafter"/>
</dbReference>
<keyword evidence="5" id="KW-0963">Cytoplasm</keyword>
<feature type="binding site" evidence="5">
    <location>
        <position position="278"/>
    </location>
    <ligand>
        <name>carbamoyl phosphate</name>
        <dbReference type="ChEBI" id="CHEBI:58228"/>
    </ligand>
</feature>
<evidence type="ECO:0000256" key="4">
    <source>
        <dbReference type="ARBA" id="ARBA00048772"/>
    </source>
</evidence>
<dbReference type="InterPro" id="IPR024904">
    <property type="entry name" value="OTCase_ArgI"/>
</dbReference>
<evidence type="ECO:0000313" key="9">
    <source>
        <dbReference type="Proteomes" id="UP000069906"/>
    </source>
</evidence>
<keyword evidence="9" id="KW-1185">Reference proteome</keyword>
<proteinExistence type="inferred from homology"/>
<dbReference type="HOGENOM" id="CLU_043846_3_2_2"/>
<evidence type="ECO:0000313" key="8">
    <source>
        <dbReference type="EMBL" id="AKH97289.1"/>
    </source>
</evidence>
<dbReference type="Pfam" id="PF00185">
    <property type="entry name" value="OTCace"/>
    <property type="match status" value="1"/>
</dbReference>
<dbReference type="NCBIfam" id="NF001986">
    <property type="entry name" value="PRK00779.1"/>
    <property type="match status" value="1"/>
</dbReference>
<feature type="binding site" evidence="5">
    <location>
        <begin position="127"/>
        <end position="130"/>
    </location>
    <ligand>
        <name>carbamoyl phosphate</name>
        <dbReference type="ChEBI" id="CHEBI:58228"/>
    </ligand>
</feature>
<comment type="similarity">
    <text evidence="1 5">Belongs to the aspartate/ornithine carbamoyltransferase superfamily. OTCase family.</text>
</comment>
<dbReference type="RefSeq" id="WP_050048074.1">
    <property type="nucleotide sequence ID" value="NZ_CP008874.1"/>
</dbReference>
<dbReference type="GO" id="GO:0016597">
    <property type="term" value="F:amino acid binding"/>
    <property type="evidence" value="ECO:0007669"/>
    <property type="project" value="InterPro"/>
</dbReference>
<dbReference type="InterPro" id="IPR006132">
    <property type="entry name" value="Asp/Orn_carbamoyltranf_P-bd"/>
</dbReference>
<feature type="binding site" evidence="5">
    <location>
        <begin position="218"/>
        <end position="219"/>
    </location>
    <ligand>
        <name>L-ornithine</name>
        <dbReference type="ChEBI" id="CHEBI:46911"/>
    </ligand>
</feature>
<dbReference type="NCBIfam" id="TIGR00658">
    <property type="entry name" value="orni_carb_tr"/>
    <property type="match status" value="1"/>
</dbReference>
<sequence>MHDVIDIDDLTAAEIRDVYELTDDIKASPEAYHDSLSNETLLMFFAKPSTRTRVSFEAGMTQLGGHAIYFPEDQSQMSRGESLKDTAKVLSRYTDAIMARLFDHETMVELAEYADVPVINGLTDLLHPCQALSDVYTLREHGIDDGPLAFVGDGNNVAQSLMQLCATMDIPCRIATPSGYEPDAIIQDRVADADVTVTNDPVEAVSGAKAVYTDVFVSMGQSEEKTDAFEGYQVTPELMDHSDDAKFMHCLPAHRGEEVDAAVMDGPNSIVYDQAENRQHVQKAVLHRLLAD</sequence>
<dbReference type="HAMAP" id="MF_01109">
    <property type="entry name" value="OTCase"/>
    <property type="match status" value="1"/>
</dbReference>
<dbReference type="InterPro" id="IPR036901">
    <property type="entry name" value="Asp/Orn_carbamoylTrfase_sf"/>
</dbReference>
<evidence type="ECO:0000259" key="7">
    <source>
        <dbReference type="Pfam" id="PF02729"/>
    </source>
</evidence>
<dbReference type="GO" id="GO:0042450">
    <property type="term" value="P:L-arginine biosynthetic process via ornithine"/>
    <property type="evidence" value="ECO:0007669"/>
    <property type="project" value="UniProtKB-UniRule"/>
</dbReference>
<evidence type="ECO:0000256" key="3">
    <source>
        <dbReference type="ARBA" id="ARBA00022679"/>
    </source>
</evidence>
<evidence type="ECO:0000256" key="1">
    <source>
        <dbReference type="ARBA" id="ARBA00007805"/>
    </source>
</evidence>
<dbReference type="AlphaFoldDB" id="A0A0F7PCD5"/>
<keyword evidence="3 5" id="KW-0808">Transferase</keyword>
<dbReference type="InterPro" id="IPR006130">
    <property type="entry name" value="Asp/Orn_carbamoylTrfase"/>
</dbReference>
<reference evidence="8 9" key="1">
    <citation type="journal article" date="2015" name="ISME J.">
        <title>Elemental sulfur and acetate can support life of a novel strictly anaerobic haloarchaeon.</title>
        <authorList>
            <person name="Sorokin D.Y."/>
            <person name="Kublanov I.V."/>
            <person name="Gavrilov S.N."/>
            <person name="Rojo D."/>
            <person name="Roman P."/>
            <person name="Golyshin P.N."/>
            <person name="Slepak V.Z."/>
            <person name="Smedile F."/>
            <person name="Ferrer M."/>
            <person name="Messina E."/>
            <person name="La Cono V."/>
            <person name="Yakimov M.M."/>
        </authorList>
    </citation>
    <scope>NUCLEOTIDE SEQUENCE [LARGE SCALE GENOMIC DNA]</scope>
    <source>
        <strain evidence="8 9">HSR2</strain>
    </source>
</reference>
<comment type="subcellular location">
    <subcellularLocation>
        <location evidence="5">Cytoplasm</location>
    </subcellularLocation>
</comment>
<dbReference type="Gene3D" id="3.40.50.1370">
    <property type="entry name" value="Aspartate/ornithine carbamoyltransferase"/>
    <property type="match status" value="2"/>
</dbReference>
<evidence type="ECO:0000256" key="5">
    <source>
        <dbReference type="HAMAP-Rule" id="MF_01109"/>
    </source>
</evidence>
<feature type="binding site" evidence="5">
    <location>
        <begin position="49"/>
        <end position="52"/>
    </location>
    <ligand>
        <name>carbamoyl phosphate</name>
        <dbReference type="ChEBI" id="CHEBI:58228"/>
    </ligand>
</feature>
<dbReference type="EMBL" id="CP008874">
    <property type="protein sequence ID" value="AKH97289.1"/>
    <property type="molecule type" value="Genomic_DNA"/>
</dbReference>
<feature type="domain" description="Aspartate/ornithine carbamoyltransferase Asp/Orn-binding" evidence="6">
    <location>
        <begin position="148"/>
        <end position="287"/>
    </location>
</feature>
<feature type="binding site" evidence="5">
    <location>
        <position position="76"/>
    </location>
    <ligand>
        <name>carbamoyl phosphate</name>
        <dbReference type="ChEBI" id="CHEBI:58228"/>
    </ligand>
</feature>
<evidence type="ECO:0000256" key="2">
    <source>
        <dbReference type="ARBA" id="ARBA00013007"/>
    </source>
</evidence>
<dbReference type="PRINTS" id="PR00102">
    <property type="entry name" value="OTCASE"/>
</dbReference>
<feature type="binding site" evidence="5">
    <location>
        <position position="100"/>
    </location>
    <ligand>
        <name>carbamoyl phosphate</name>
        <dbReference type="ChEBI" id="CHEBI:58228"/>
    </ligand>
</feature>
<dbReference type="EC" id="2.1.3.3" evidence="2 5"/>
<comment type="catalytic activity">
    <reaction evidence="4 5">
        <text>carbamoyl phosphate + L-ornithine = L-citrulline + phosphate + H(+)</text>
        <dbReference type="Rhea" id="RHEA:19513"/>
        <dbReference type="ChEBI" id="CHEBI:15378"/>
        <dbReference type="ChEBI" id="CHEBI:43474"/>
        <dbReference type="ChEBI" id="CHEBI:46911"/>
        <dbReference type="ChEBI" id="CHEBI:57743"/>
        <dbReference type="ChEBI" id="CHEBI:58228"/>
        <dbReference type="EC" id="2.1.3.3"/>
    </reaction>
</comment>
<feature type="domain" description="Aspartate/ornithine carbamoyltransferase carbamoyl-P binding" evidence="7">
    <location>
        <begin position="3"/>
        <end position="140"/>
    </location>
</feature>
<name>A0A0F7PCD5_9EURY</name>
<dbReference type="GeneID" id="25158984"/>
<organism evidence="8 9">
    <name type="scientific">Halanaeroarchaeum sulfurireducens</name>
    <dbReference type="NCBI Taxonomy" id="1604004"/>
    <lineage>
        <taxon>Archaea</taxon>
        <taxon>Methanobacteriati</taxon>
        <taxon>Methanobacteriota</taxon>
        <taxon>Stenosarchaea group</taxon>
        <taxon>Halobacteria</taxon>
        <taxon>Halobacteriales</taxon>
        <taxon>Halobacteriaceae</taxon>
        <taxon>Halanaeroarchaeum</taxon>
    </lineage>
</organism>
<dbReference type="PRINTS" id="PR00100">
    <property type="entry name" value="AOTCASE"/>
</dbReference>
<dbReference type="PANTHER" id="PTHR45753">
    <property type="entry name" value="ORNITHINE CARBAMOYLTRANSFERASE, MITOCHONDRIAL"/>
    <property type="match status" value="1"/>
</dbReference>
<dbReference type="KEGG" id="hsu:HLASF_0794"/>
<feature type="binding site" evidence="5">
    <location>
        <begin position="250"/>
        <end position="251"/>
    </location>
    <ligand>
        <name>carbamoyl phosphate</name>
        <dbReference type="ChEBI" id="CHEBI:58228"/>
    </ligand>
</feature>
<dbReference type="FunFam" id="3.40.50.1370:FF:000008">
    <property type="entry name" value="Ornithine carbamoyltransferase"/>
    <property type="match status" value="1"/>
</dbReference>
<dbReference type="GO" id="GO:0004585">
    <property type="term" value="F:ornithine carbamoyltransferase activity"/>
    <property type="evidence" value="ECO:0007669"/>
    <property type="project" value="UniProtKB-UniRule"/>
</dbReference>
<protein>
    <recommendedName>
        <fullName evidence="2 5">Ornithine carbamoyltransferase</fullName>
        <shortName evidence="5">OTCase</shortName>
        <ecNumber evidence="2 5">2.1.3.3</ecNumber>
    </recommendedName>
</protein>
<dbReference type="GO" id="GO:0005737">
    <property type="term" value="C:cytoplasm"/>
    <property type="evidence" value="ECO:0007669"/>
    <property type="project" value="UniProtKB-SubCell"/>
</dbReference>
<dbReference type="Pfam" id="PF02729">
    <property type="entry name" value="OTCace_N"/>
    <property type="match status" value="1"/>
</dbReference>
<dbReference type="PROSITE" id="PS00097">
    <property type="entry name" value="CARBAMOYLTRANSFERASE"/>
    <property type="match status" value="1"/>
</dbReference>